<reference evidence="2" key="1">
    <citation type="submission" date="2023-07" db="EMBL/GenBank/DDBJ databases">
        <title>Genomic Encyclopedia of Type Strains, Phase IV (KMG-IV): sequencing the most valuable type-strain genomes for metagenomic binning, comparative biology and taxonomic classification.</title>
        <authorList>
            <person name="Goeker M."/>
        </authorList>
    </citation>
    <scope>NUCLEOTIDE SEQUENCE</scope>
    <source>
        <strain evidence="2">DSM 26174</strain>
    </source>
</reference>
<evidence type="ECO:0000313" key="3">
    <source>
        <dbReference type="Proteomes" id="UP001185092"/>
    </source>
</evidence>
<evidence type="ECO:0000313" key="2">
    <source>
        <dbReference type="EMBL" id="MDR6237302.1"/>
    </source>
</evidence>
<dbReference type="AlphaFoldDB" id="A0AAE3XI95"/>
<comment type="caution">
    <text evidence="2">The sequence shown here is derived from an EMBL/GenBank/DDBJ whole genome shotgun (WGS) entry which is preliminary data.</text>
</comment>
<protein>
    <submittedName>
        <fullName evidence="2">Uncharacterized protein</fullName>
    </submittedName>
</protein>
<keyword evidence="1" id="KW-0812">Transmembrane</keyword>
<name>A0AAE3XI95_9BACT</name>
<evidence type="ECO:0000256" key="1">
    <source>
        <dbReference type="SAM" id="Phobius"/>
    </source>
</evidence>
<accession>A0AAE3XI95</accession>
<dbReference type="EMBL" id="JAVDQD010000001">
    <property type="protein sequence ID" value="MDR6237302.1"/>
    <property type="molecule type" value="Genomic_DNA"/>
</dbReference>
<keyword evidence="1" id="KW-0472">Membrane</keyword>
<keyword evidence="1" id="KW-1133">Transmembrane helix</keyword>
<keyword evidence="3" id="KW-1185">Reference proteome</keyword>
<sequence length="123" mass="13818">MKSLLRHIAIFCMLISYFAGIFMTALPALDNFEEVQVVKVCTTKKCQKETSEKVNSGINQVKKEVIDFGQLLLKFCKTSDTHSFANVDLAIQEEPNRQSKSSDGYLDNLVGEYLEINSPPPRA</sequence>
<dbReference type="Proteomes" id="UP001185092">
    <property type="component" value="Unassembled WGS sequence"/>
</dbReference>
<dbReference type="RefSeq" id="WP_309936755.1">
    <property type="nucleotide sequence ID" value="NZ_AP025305.1"/>
</dbReference>
<organism evidence="2 3">
    <name type="scientific">Aureibacter tunicatorum</name>
    <dbReference type="NCBI Taxonomy" id="866807"/>
    <lineage>
        <taxon>Bacteria</taxon>
        <taxon>Pseudomonadati</taxon>
        <taxon>Bacteroidota</taxon>
        <taxon>Cytophagia</taxon>
        <taxon>Cytophagales</taxon>
        <taxon>Persicobacteraceae</taxon>
        <taxon>Aureibacter</taxon>
    </lineage>
</organism>
<feature type="transmembrane region" description="Helical" evidence="1">
    <location>
        <begin position="7"/>
        <end position="29"/>
    </location>
</feature>
<proteinExistence type="predicted"/>
<gene>
    <name evidence="2" type="ORF">HNQ88_000278</name>
</gene>